<accession>A0A2Z7B3X4</accession>
<dbReference type="AlphaFoldDB" id="A0A2Z7B3X4"/>
<evidence type="ECO:0000313" key="3">
    <source>
        <dbReference type="Proteomes" id="UP000250235"/>
    </source>
</evidence>
<feature type="region of interest" description="Disordered" evidence="1">
    <location>
        <begin position="88"/>
        <end position="165"/>
    </location>
</feature>
<protein>
    <submittedName>
        <fullName evidence="2">Uncharacterized protein</fullName>
    </submittedName>
</protein>
<feature type="compositionally biased region" description="Basic and acidic residues" evidence="1">
    <location>
        <begin position="286"/>
        <end position="297"/>
    </location>
</feature>
<gene>
    <name evidence="2" type="ORF">F511_36839</name>
</gene>
<feature type="region of interest" description="Disordered" evidence="1">
    <location>
        <begin position="200"/>
        <end position="225"/>
    </location>
</feature>
<feature type="compositionally biased region" description="Polar residues" evidence="1">
    <location>
        <begin position="90"/>
        <end position="107"/>
    </location>
</feature>
<organism evidence="2 3">
    <name type="scientific">Dorcoceras hygrometricum</name>
    <dbReference type="NCBI Taxonomy" id="472368"/>
    <lineage>
        <taxon>Eukaryota</taxon>
        <taxon>Viridiplantae</taxon>
        <taxon>Streptophyta</taxon>
        <taxon>Embryophyta</taxon>
        <taxon>Tracheophyta</taxon>
        <taxon>Spermatophyta</taxon>
        <taxon>Magnoliopsida</taxon>
        <taxon>eudicotyledons</taxon>
        <taxon>Gunneridae</taxon>
        <taxon>Pentapetalae</taxon>
        <taxon>asterids</taxon>
        <taxon>lamiids</taxon>
        <taxon>Lamiales</taxon>
        <taxon>Gesneriaceae</taxon>
        <taxon>Didymocarpoideae</taxon>
        <taxon>Trichosporeae</taxon>
        <taxon>Loxocarpinae</taxon>
        <taxon>Dorcoceras</taxon>
    </lineage>
</organism>
<keyword evidence="3" id="KW-1185">Reference proteome</keyword>
<dbReference type="Proteomes" id="UP000250235">
    <property type="component" value="Unassembled WGS sequence"/>
</dbReference>
<sequence>MVTSKKFDRMVAITAGLKVNWAHILFQVLVGMVNNPNHQSQGFAVKLSVLLENLVKTDFREVVKLHPQKVSTNKSVHTYIKKNLGVGSAGETSKVSGATASEQQSTAGEMEKPTKAAAEKEKKKKKQKDKKNQACTRTAGDQMKSNAGSIPEIPTGGDKESTIGGPEANMETVLVVERQADGDSTTGNPEANMEMETTPVVERQGEHTSTTAEQEEPVEKQADDPSTIDGLETSLVCHYADSQQKLVDELAMVKSHLADMDCIKELHDAKMGEGPSIKRGKGQATVKRENGFDQERA</sequence>
<proteinExistence type="predicted"/>
<feature type="region of interest" description="Disordered" evidence="1">
    <location>
        <begin position="271"/>
        <end position="297"/>
    </location>
</feature>
<name>A0A2Z7B3X4_9LAMI</name>
<evidence type="ECO:0000256" key="1">
    <source>
        <dbReference type="SAM" id="MobiDB-lite"/>
    </source>
</evidence>
<feature type="compositionally biased region" description="Basic and acidic residues" evidence="1">
    <location>
        <begin position="109"/>
        <end position="121"/>
    </location>
</feature>
<evidence type="ECO:0000313" key="2">
    <source>
        <dbReference type="EMBL" id="KZV26389.1"/>
    </source>
</evidence>
<reference evidence="2 3" key="1">
    <citation type="journal article" date="2015" name="Proc. Natl. Acad. Sci. U.S.A.">
        <title>The resurrection genome of Boea hygrometrica: A blueprint for survival of dehydration.</title>
        <authorList>
            <person name="Xiao L."/>
            <person name="Yang G."/>
            <person name="Zhang L."/>
            <person name="Yang X."/>
            <person name="Zhao S."/>
            <person name="Ji Z."/>
            <person name="Zhou Q."/>
            <person name="Hu M."/>
            <person name="Wang Y."/>
            <person name="Chen M."/>
            <person name="Xu Y."/>
            <person name="Jin H."/>
            <person name="Xiao X."/>
            <person name="Hu G."/>
            <person name="Bao F."/>
            <person name="Hu Y."/>
            <person name="Wan P."/>
            <person name="Li L."/>
            <person name="Deng X."/>
            <person name="Kuang T."/>
            <person name="Xiang C."/>
            <person name="Zhu J.K."/>
            <person name="Oliver M.J."/>
            <person name="He Y."/>
        </authorList>
    </citation>
    <scope>NUCLEOTIDE SEQUENCE [LARGE SCALE GENOMIC DNA]</scope>
    <source>
        <strain evidence="3">cv. XS01</strain>
    </source>
</reference>
<dbReference type="EMBL" id="KV011261">
    <property type="protein sequence ID" value="KZV26389.1"/>
    <property type="molecule type" value="Genomic_DNA"/>
</dbReference>